<keyword evidence="2" id="KW-1185">Reference proteome</keyword>
<dbReference type="AlphaFoldDB" id="A0AAD3SHA6"/>
<dbReference type="InterPro" id="IPR046848">
    <property type="entry name" value="E_motif"/>
</dbReference>
<dbReference type="Proteomes" id="UP001279734">
    <property type="component" value="Unassembled WGS sequence"/>
</dbReference>
<protein>
    <submittedName>
        <fullName evidence="1">Uncharacterized protein</fullName>
    </submittedName>
</protein>
<comment type="caution">
    <text evidence="1">The sequence shown here is derived from an EMBL/GenBank/DDBJ whole genome shotgun (WGS) entry which is preliminary data.</text>
</comment>
<dbReference type="GO" id="GO:0003723">
    <property type="term" value="F:RNA binding"/>
    <property type="evidence" value="ECO:0007669"/>
    <property type="project" value="InterPro"/>
</dbReference>
<evidence type="ECO:0000313" key="1">
    <source>
        <dbReference type="EMBL" id="GMH11525.1"/>
    </source>
</evidence>
<reference evidence="1" key="1">
    <citation type="submission" date="2023-05" db="EMBL/GenBank/DDBJ databases">
        <title>Nepenthes gracilis genome sequencing.</title>
        <authorList>
            <person name="Fukushima K."/>
        </authorList>
    </citation>
    <scope>NUCLEOTIDE SEQUENCE</scope>
    <source>
        <strain evidence="1">SING2019-196</strain>
    </source>
</reference>
<dbReference type="InterPro" id="IPR046960">
    <property type="entry name" value="PPR_At4g14850-like_plant"/>
</dbReference>
<dbReference type="EMBL" id="BSYO01000011">
    <property type="protein sequence ID" value="GMH11525.1"/>
    <property type="molecule type" value="Genomic_DNA"/>
</dbReference>
<accession>A0AAD3SHA6</accession>
<organism evidence="1 2">
    <name type="scientific">Nepenthes gracilis</name>
    <name type="common">Slender pitcher plant</name>
    <dbReference type="NCBI Taxonomy" id="150966"/>
    <lineage>
        <taxon>Eukaryota</taxon>
        <taxon>Viridiplantae</taxon>
        <taxon>Streptophyta</taxon>
        <taxon>Embryophyta</taxon>
        <taxon>Tracheophyta</taxon>
        <taxon>Spermatophyta</taxon>
        <taxon>Magnoliopsida</taxon>
        <taxon>eudicotyledons</taxon>
        <taxon>Gunneridae</taxon>
        <taxon>Pentapetalae</taxon>
        <taxon>Caryophyllales</taxon>
        <taxon>Nepenthaceae</taxon>
        <taxon>Nepenthes</taxon>
    </lineage>
</organism>
<dbReference type="GO" id="GO:0009451">
    <property type="term" value="P:RNA modification"/>
    <property type="evidence" value="ECO:0007669"/>
    <property type="project" value="InterPro"/>
</dbReference>
<sequence length="81" mass="8781">MPMKPNSVILRSFVGSCRNHDVNLGNGAKNLLLEMEPELGANYVLAANVSSFSGSYNDAADLRIAMGEKHVKKVPGCSWCR</sequence>
<gene>
    <name evidence="1" type="ORF">Nepgr_013366</name>
</gene>
<name>A0AAD3SHA6_NEPGR</name>
<dbReference type="Pfam" id="PF20431">
    <property type="entry name" value="E_motif"/>
    <property type="match status" value="1"/>
</dbReference>
<evidence type="ECO:0000313" key="2">
    <source>
        <dbReference type="Proteomes" id="UP001279734"/>
    </source>
</evidence>
<dbReference type="PANTHER" id="PTHR47926">
    <property type="entry name" value="PENTATRICOPEPTIDE REPEAT-CONTAINING PROTEIN"/>
    <property type="match status" value="1"/>
</dbReference>
<proteinExistence type="predicted"/>